<dbReference type="Gene3D" id="1.20.1280.50">
    <property type="match status" value="1"/>
</dbReference>
<proteinExistence type="predicted"/>
<dbReference type="EMBL" id="MU157836">
    <property type="protein sequence ID" value="KAF9531123.1"/>
    <property type="molecule type" value="Genomic_DNA"/>
</dbReference>
<dbReference type="OrthoDB" id="2269034at2759"/>
<dbReference type="AlphaFoldDB" id="A0A9P6JSN8"/>
<evidence type="ECO:0008006" key="3">
    <source>
        <dbReference type="Google" id="ProtNLM"/>
    </source>
</evidence>
<evidence type="ECO:0000313" key="2">
    <source>
        <dbReference type="Proteomes" id="UP000807306"/>
    </source>
</evidence>
<feature type="non-terminal residue" evidence="1">
    <location>
        <position position="1"/>
    </location>
</feature>
<dbReference type="Proteomes" id="UP000807306">
    <property type="component" value="Unassembled WGS sequence"/>
</dbReference>
<comment type="caution">
    <text evidence="1">The sequence shown here is derived from an EMBL/GenBank/DDBJ whole genome shotgun (WGS) entry which is preliminary data.</text>
</comment>
<reference evidence="1" key="1">
    <citation type="submission" date="2020-11" db="EMBL/GenBank/DDBJ databases">
        <authorList>
            <consortium name="DOE Joint Genome Institute"/>
            <person name="Ahrendt S."/>
            <person name="Riley R."/>
            <person name="Andreopoulos W."/>
            <person name="Labutti K."/>
            <person name="Pangilinan J."/>
            <person name="Ruiz-Duenas F.J."/>
            <person name="Barrasa J.M."/>
            <person name="Sanchez-Garcia M."/>
            <person name="Camarero S."/>
            <person name="Miyauchi S."/>
            <person name="Serrano A."/>
            <person name="Linde D."/>
            <person name="Babiker R."/>
            <person name="Drula E."/>
            <person name="Ayuso-Fernandez I."/>
            <person name="Pacheco R."/>
            <person name="Padilla G."/>
            <person name="Ferreira P."/>
            <person name="Barriuso J."/>
            <person name="Kellner H."/>
            <person name="Castanera R."/>
            <person name="Alfaro M."/>
            <person name="Ramirez L."/>
            <person name="Pisabarro A.G."/>
            <person name="Kuo A."/>
            <person name="Tritt A."/>
            <person name="Lipzen A."/>
            <person name="He G."/>
            <person name="Yan M."/>
            <person name="Ng V."/>
            <person name="Cullen D."/>
            <person name="Martin F."/>
            <person name="Rosso M.-N."/>
            <person name="Henrissat B."/>
            <person name="Hibbett D."/>
            <person name="Martinez A.T."/>
            <person name="Grigoriev I.V."/>
        </authorList>
    </citation>
    <scope>NUCLEOTIDE SEQUENCE</scope>
    <source>
        <strain evidence="1">CBS 506.95</strain>
    </source>
</reference>
<organism evidence="1 2">
    <name type="scientific">Crepidotus variabilis</name>
    <dbReference type="NCBI Taxonomy" id="179855"/>
    <lineage>
        <taxon>Eukaryota</taxon>
        <taxon>Fungi</taxon>
        <taxon>Dikarya</taxon>
        <taxon>Basidiomycota</taxon>
        <taxon>Agaricomycotina</taxon>
        <taxon>Agaricomycetes</taxon>
        <taxon>Agaricomycetidae</taxon>
        <taxon>Agaricales</taxon>
        <taxon>Agaricineae</taxon>
        <taxon>Crepidotaceae</taxon>
        <taxon>Crepidotus</taxon>
    </lineage>
</organism>
<accession>A0A9P6JSN8</accession>
<protein>
    <recommendedName>
        <fullName evidence="3">F-box domain-containing protein</fullName>
    </recommendedName>
</protein>
<evidence type="ECO:0000313" key="1">
    <source>
        <dbReference type="EMBL" id="KAF9531123.1"/>
    </source>
</evidence>
<name>A0A9P6JSN8_9AGAR</name>
<sequence>MAKSTPLIHCACNPSTTCIPCSEVSHLDGRIHKARIVLERLEARRKAMDSVLNRHHDPFIHRLPTEIASNIFQLCCPIGLSAMFDPNFNDVQQQKTQAYRKSLINPLVLGAVCRYWRAVAFSTPNLWNTIDISSRNLLLGYYLSLAREWLDRSATLPLHIQFIVHVNSEEDFLLPKIANVIELLNGYSSRWLTLDLTLPSNLLDIFHCAKGTILDTIHISTYPFDNTEAQTFDLGTLTSPSVLEICYSTLGNMKLDYSKLVKFSCWDVTGKEFAQIASVATRLEILLVLRKLIEHPQDSQPTISSTAFLHVRKFHLPAHPPAVWKQLKMPSLQDLAINDDEQIHPNLCWPEVQEFVQRSQCRLTTLFVGGNNDSYHGIFELLCLLPELESLVVQHPQLPEAFFQHMYNTARLNLSQTTGSNPFLPCLRSFTYSWIRSVTWSWVRLLIPPATDNEGTYRPLVELIFSIAWNTTEVEMRIDDDTVKTIVDARNRGIVVDISAIREGDVIALSMEENGGQASMN</sequence>
<gene>
    <name evidence="1" type="ORF">CPB83DRAFT_904707</name>
</gene>
<keyword evidence="2" id="KW-1185">Reference proteome</keyword>